<protein>
    <submittedName>
        <fullName evidence="1">Uncharacterized protein</fullName>
    </submittedName>
</protein>
<dbReference type="EMBL" id="JAAXLA010000063">
    <property type="protein sequence ID" value="NMI00725.1"/>
    <property type="molecule type" value="Genomic_DNA"/>
</dbReference>
<proteinExistence type="predicted"/>
<sequence>MPAVLEDNTAAPLGEVADALCLSRAEARRLTGLGDRDPIGPDALIVASLRRPAAAQHAGGPRAPRRAS</sequence>
<accession>A0ABX1SIF4</accession>
<name>A0ABX1SIF4_9PSEU</name>
<gene>
    <name evidence="1" type="ORF">HF526_25960</name>
</gene>
<reference evidence="1 2" key="1">
    <citation type="submission" date="2020-04" db="EMBL/GenBank/DDBJ databases">
        <authorList>
            <person name="Klaysubun C."/>
            <person name="Duangmal K."/>
            <person name="Lipun K."/>
        </authorList>
    </citation>
    <scope>NUCLEOTIDE SEQUENCE [LARGE SCALE GENOMIC DNA]</scope>
    <source>
        <strain evidence="1 2">K10HN5</strain>
    </source>
</reference>
<dbReference type="RefSeq" id="WP_169384189.1">
    <property type="nucleotide sequence ID" value="NZ_JAAXLA010000063.1"/>
</dbReference>
<organism evidence="1 2">
    <name type="scientific">Pseudonocardia acidicola</name>
    <dbReference type="NCBI Taxonomy" id="2724939"/>
    <lineage>
        <taxon>Bacteria</taxon>
        <taxon>Bacillati</taxon>
        <taxon>Actinomycetota</taxon>
        <taxon>Actinomycetes</taxon>
        <taxon>Pseudonocardiales</taxon>
        <taxon>Pseudonocardiaceae</taxon>
        <taxon>Pseudonocardia</taxon>
    </lineage>
</organism>
<evidence type="ECO:0000313" key="2">
    <source>
        <dbReference type="Proteomes" id="UP000820669"/>
    </source>
</evidence>
<evidence type="ECO:0000313" key="1">
    <source>
        <dbReference type="EMBL" id="NMI00725.1"/>
    </source>
</evidence>
<keyword evidence="2" id="KW-1185">Reference proteome</keyword>
<dbReference type="Proteomes" id="UP000820669">
    <property type="component" value="Unassembled WGS sequence"/>
</dbReference>
<comment type="caution">
    <text evidence="1">The sequence shown here is derived from an EMBL/GenBank/DDBJ whole genome shotgun (WGS) entry which is preliminary data.</text>
</comment>